<accession>N9KTS3</accession>
<dbReference type="AlphaFoldDB" id="N9KTS3"/>
<feature type="transmembrane region" description="Helical" evidence="1">
    <location>
        <begin position="43"/>
        <end position="65"/>
    </location>
</feature>
<proteinExistence type="predicted"/>
<comment type="caution">
    <text evidence="2">The sequence shown here is derived from an EMBL/GenBank/DDBJ whole genome shotgun (WGS) entry which is preliminary data.</text>
</comment>
<keyword evidence="1" id="KW-0812">Transmembrane</keyword>
<dbReference type="PATRIC" id="fig|1217709.3.peg.625"/>
<dbReference type="Proteomes" id="UP000023774">
    <property type="component" value="Unassembled WGS sequence"/>
</dbReference>
<name>N9KTS3_9GAMM</name>
<feature type="transmembrane region" description="Helical" evidence="1">
    <location>
        <begin position="136"/>
        <end position="154"/>
    </location>
</feature>
<evidence type="ECO:0000313" key="2">
    <source>
        <dbReference type="EMBL" id="ENW87423.1"/>
    </source>
</evidence>
<reference evidence="2 3" key="1">
    <citation type="submission" date="2013-02" db="EMBL/GenBank/DDBJ databases">
        <title>The Genome Sequence of Acinetobacter sp. NIPH 713.</title>
        <authorList>
            <consortium name="The Broad Institute Genome Sequencing Platform"/>
            <consortium name="The Broad Institute Genome Sequencing Center for Infectious Disease"/>
            <person name="Cerqueira G."/>
            <person name="Feldgarden M."/>
            <person name="Courvalin P."/>
            <person name="Perichon B."/>
            <person name="Grillot-Courvalin C."/>
            <person name="Clermont D."/>
            <person name="Rocha E."/>
            <person name="Yoon E.-J."/>
            <person name="Nemec A."/>
            <person name="Walker B."/>
            <person name="Young S.K."/>
            <person name="Zeng Q."/>
            <person name="Gargeya S."/>
            <person name="Fitzgerald M."/>
            <person name="Haas B."/>
            <person name="Abouelleil A."/>
            <person name="Alvarado L."/>
            <person name="Arachchi H.M."/>
            <person name="Berlin A.M."/>
            <person name="Chapman S.B."/>
            <person name="Dewar J."/>
            <person name="Goldberg J."/>
            <person name="Griggs A."/>
            <person name="Gujja S."/>
            <person name="Hansen M."/>
            <person name="Howarth C."/>
            <person name="Imamovic A."/>
            <person name="Larimer J."/>
            <person name="McCowan C."/>
            <person name="Murphy C."/>
            <person name="Neiman D."/>
            <person name="Pearson M."/>
            <person name="Priest M."/>
            <person name="Roberts A."/>
            <person name="Saif S."/>
            <person name="Shea T."/>
            <person name="Sisk P."/>
            <person name="Sykes S."/>
            <person name="Wortman J."/>
            <person name="Nusbaum C."/>
            <person name="Birren B."/>
        </authorList>
    </citation>
    <scope>NUCLEOTIDE SEQUENCE [LARGE SCALE GENOMIC DNA]</scope>
    <source>
        <strain evidence="2 3">NIPH 713</strain>
    </source>
</reference>
<feature type="transmembrane region" description="Helical" evidence="1">
    <location>
        <begin position="77"/>
        <end position="98"/>
    </location>
</feature>
<organism evidence="2 3">
    <name type="scientific">Acinetobacter pseudolwoffii</name>
    <dbReference type="NCBI Taxonomy" id="2053287"/>
    <lineage>
        <taxon>Bacteria</taxon>
        <taxon>Pseudomonadati</taxon>
        <taxon>Pseudomonadota</taxon>
        <taxon>Gammaproteobacteria</taxon>
        <taxon>Moraxellales</taxon>
        <taxon>Moraxellaceae</taxon>
        <taxon>Acinetobacter</taxon>
    </lineage>
</organism>
<feature type="transmembrane region" description="Helical" evidence="1">
    <location>
        <begin position="110"/>
        <end position="130"/>
    </location>
</feature>
<keyword evidence="1" id="KW-1133">Transmembrane helix</keyword>
<evidence type="ECO:0000313" key="3">
    <source>
        <dbReference type="Proteomes" id="UP000023774"/>
    </source>
</evidence>
<dbReference type="EMBL" id="APRJ01000010">
    <property type="protein sequence ID" value="ENW87423.1"/>
    <property type="molecule type" value="Genomic_DNA"/>
</dbReference>
<dbReference type="HOGENOM" id="CLU_1145302_0_0_6"/>
<keyword evidence="1" id="KW-0472">Membrane</keyword>
<evidence type="ECO:0000256" key="1">
    <source>
        <dbReference type="SAM" id="Phobius"/>
    </source>
</evidence>
<protein>
    <submittedName>
        <fullName evidence="2">Uncharacterized protein</fullName>
    </submittedName>
</protein>
<gene>
    <name evidence="2" type="ORF">F906_00662</name>
</gene>
<keyword evidence="3" id="KW-1185">Reference proteome</keyword>
<sequence>MMPTTQVTLLLQQLQQQYPTAFKGNYLFYSQIKIRGIWDKAKLLIPWVLAAMIFIPVSLMFGDVIKQSFVQVSEFQAQSYAILAILLFLMLSLTLILQQVQHSSYSLYQLLRHTPIKMAVVILLQALNLFFVQSSLLMWSLFFFGVSFGFIRFYRENLFRENSQNTEHYQLQQLRRVCFWAYKQTCMLRLKLRFCSSNHPRHAELKQQLNHYAELYTQLLKHEHQYCKTIKHLDVDSYLDENS</sequence>